<organism evidence="3 4">
    <name type="scientific">Tritonibacter mobilis F1926</name>
    <dbReference type="NCBI Taxonomy" id="1265309"/>
    <lineage>
        <taxon>Bacteria</taxon>
        <taxon>Pseudomonadati</taxon>
        <taxon>Pseudomonadota</taxon>
        <taxon>Alphaproteobacteria</taxon>
        <taxon>Rhodobacterales</taxon>
        <taxon>Paracoccaceae</taxon>
        <taxon>Tritonibacter</taxon>
    </lineage>
</organism>
<gene>
    <name evidence="3" type="ORF">K529_011595</name>
</gene>
<keyword evidence="1" id="KW-1133">Transmembrane helix</keyword>
<accession>A0A1B1A4B2</accession>
<dbReference type="RefSeq" id="WP_005619849.1">
    <property type="nucleotide sequence ID" value="NZ_CP015230.1"/>
</dbReference>
<dbReference type="Proteomes" id="UP000013243">
    <property type="component" value="Chromosome"/>
</dbReference>
<proteinExistence type="predicted"/>
<dbReference type="KEGG" id="rmb:K529_011595"/>
<keyword evidence="1" id="KW-0812">Transmembrane</keyword>
<dbReference type="Pfam" id="PF05569">
    <property type="entry name" value="Peptidase_M56"/>
    <property type="match status" value="1"/>
</dbReference>
<dbReference type="OrthoDB" id="7743548at2"/>
<dbReference type="GeneID" id="28250485"/>
<name>A0A1B1A4B2_9RHOB</name>
<feature type="transmembrane region" description="Helical" evidence="1">
    <location>
        <begin position="119"/>
        <end position="142"/>
    </location>
</feature>
<evidence type="ECO:0000313" key="3">
    <source>
        <dbReference type="EMBL" id="ANP41412.1"/>
    </source>
</evidence>
<evidence type="ECO:0000259" key="2">
    <source>
        <dbReference type="Pfam" id="PF05569"/>
    </source>
</evidence>
<sequence>MKADALLNAYIDLNLLVCAGALLWLAARYLMRRTSLATSYGPQLHLLNGMTVLLAATPILVLALNASGIGNPPTLSDVLVAQYLQGNVSMSAVQFESMIGMREDLVRDLSTGTALWSQLVSAFILVGTTISVLLLGTAILRLRHALASAYRWKRIGRVDLLLSDDTAVAYSTRGLFRRYVVLPTSLLNDSRDLRLTLAHELQHFRQRDVETAFLMECLRPLLFWNPAYYLWRRDMRAVREYACDQALSSRGRFDLRSYCECLIRATERARKSPVFLSSRSPSVALLERREIHHTPILARRIIAVTEQRPHEHQSLVWGGVSAAIACAVIATAFLIQRPGDWSHDRLMLSTVVNLERMAHRNTGQTGVSAWSSSVLVPLDR</sequence>
<protein>
    <submittedName>
        <fullName evidence="3">Peptidase M56, BlaR1</fullName>
    </submittedName>
</protein>
<feature type="transmembrane region" description="Helical" evidence="1">
    <location>
        <begin position="6"/>
        <end position="25"/>
    </location>
</feature>
<keyword evidence="1" id="KW-0472">Membrane</keyword>
<reference evidence="3 4" key="1">
    <citation type="journal article" date="2016" name="ISME J.">
        <title>Global occurrence and heterogeneity of the Roseobacter-clade species Ruegeria mobilis.</title>
        <authorList>
            <person name="Sonnenschein E."/>
            <person name="Gram L."/>
        </authorList>
    </citation>
    <scope>NUCLEOTIDE SEQUENCE [LARGE SCALE GENOMIC DNA]</scope>
    <source>
        <strain evidence="3 4">F1926</strain>
    </source>
</reference>
<evidence type="ECO:0000313" key="4">
    <source>
        <dbReference type="Proteomes" id="UP000013243"/>
    </source>
</evidence>
<dbReference type="STRING" id="1265309.K529_011595"/>
<dbReference type="PANTHER" id="PTHR34978">
    <property type="entry name" value="POSSIBLE SENSOR-TRANSDUCER PROTEIN BLAR"/>
    <property type="match status" value="1"/>
</dbReference>
<dbReference type="InterPro" id="IPR052173">
    <property type="entry name" value="Beta-lactam_resp_regulator"/>
</dbReference>
<dbReference type="AlphaFoldDB" id="A0A1B1A4B2"/>
<dbReference type="PANTHER" id="PTHR34978:SF3">
    <property type="entry name" value="SLR0241 PROTEIN"/>
    <property type="match status" value="1"/>
</dbReference>
<dbReference type="InterPro" id="IPR008756">
    <property type="entry name" value="Peptidase_M56"/>
</dbReference>
<feature type="transmembrane region" description="Helical" evidence="1">
    <location>
        <begin position="315"/>
        <end position="335"/>
    </location>
</feature>
<dbReference type="EMBL" id="CP015230">
    <property type="protein sequence ID" value="ANP41412.1"/>
    <property type="molecule type" value="Genomic_DNA"/>
</dbReference>
<feature type="domain" description="Peptidase M56" evidence="2">
    <location>
        <begin position="173"/>
        <end position="275"/>
    </location>
</feature>
<feature type="transmembrane region" description="Helical" evidence="1">
    <location>
        <begin position="46"/>
        <end position="66"/>
    </location>
</feature>
<dbReference type="CDD" id="cd07341">
    <property type="entry name" value="M56_BlaR1_MecR1_like"/>
    <property type="match status" value="1"/>
</dbReference>
<evidence type="ECO:0000256" key="1">
    <source>
        <dbReference type="SAM" id="Phobius"/>
    </source>
</evidence>